<dbReference type="AlphaFoldDB" id="A0A381VM08"/>
<dbReference type="Gene3D" id="1.10.760.10">
    <property type="entry name" value="Cytochrome c-like domain"/>
    <property type="match status" value="1"/>
</dbReference>
<accession>A0A381VM08</accession>
<evidence type="ECO:0000313" key="1">
    <source>
        <dbReference type="EMBL" id="SVA41101.1"/>
    </source>
</evidence>
<gene>
    <name evidence="1" type="ORF">METZ01_LOCUS93955</name>
</gene>
<dbReference type="EMBL" id="UINC01009160">
    <property type="protein sequence ID" value="SVA41101.1"/>
    <property type="molecule type" value="Genomic_DNA"/>
</dbReference>
<proteinExistence type="predicted"/>
<dbReference type="SUPFAM" id="SSF46626">
    <property type="entry name" value="Cytochrome c"/>
    <property type="match status" value="1"/>
</dbReference>
<dbReference type="InterPro" id="IPR036909">
    <property type="entry name" value="Cyt_c-like_dom_sf"/>
</dbReference>
<sequence>MRAVEDRFTDIQDQLTVVEDGRGGMPGFRGRYTTVEIEAVVRYTREVL</sequence>
<reference evidence="1" key="1">
    <citation type="submission" date="2018-05" db="EMBL/GenBank/DDBJ databases">
        <authorList>
            <person name="Lanie J.A."/>
            <person name="Ng W.-L."/>
            <person name="Kazmierczak K.M."/>
            <person name="Andrzejewski T.M."/>
            <person name="Davidsen T.M."/>
            <person name="Wayne K.J."/>
            <person name="Tettelin H."/>
            <person name="Glass J.I."/>
            <person name="Rusch D."/>
            <person name="Podicherti R."/>
            <person name="Tsui H.-C.T."/>
            <person name="Winkler M.E."/>
        </authorList>
    </citation>
    <scope>NUCLEOTIDE SEQUENCE</scope>
</reference>
<dbReference type="GO" id="GO:0020037">
    <property type="term" value="F:heme binding"/>
    <property type="evidence" value="ECO:0007669"/>
    <property type="project" value="InterPro"/>
</dbReference>
<name>A0A381VM08_9ZZZZ</name>
<dbReference type="GO" id="GO:0009055">
    <property type="term" value="F:electron transfer activity"/>
    <property type="evidence" value="ECO:0007669"/>
    <property type="project" value="InterPro"/>
</dbReference>
<organism evidence="1">
    <name type="scientific">marine metagenome</name>
    <dbReference type="NCBI Taxonomy" id="408172"/>
    <lineage>
        <taxon>unclassified sequences</taxon>
        <taxon>metagenomes</taxon>
        <taxon>ecological metagenomes</taxon>
    </lineage>
</organism>
<evidence type="ECO:0008006" key="2">
    <source>
        <dbReference type="Google" id="ProtNLM"/>
    </source>
</evidence>
<protein>
    <recommendedName>
        <fullName evidence="2">Cytochrome c domain-containing protein</fullName>
    </recommendedName>
</protein>